<evidence type="ECO:0000313" key="4">
    <source>
        <dbReference type="EMBL" id="KAK2595860.1"/>
    </source>
</evidence>
<organism evidence="4 5">
    <name type="scientific">Phomopsis amygdali</name>
    <name type="common">Fusicoccum amygdali</name>
    <dbReference type="NCBI Taxonomy" id="1214568"/>
    <lineage>
        <taxon>Eukaryota</taxon>
        <taxon>Fungi</taxon>
        <taxon>Dikarya</taxon>
        <taxon>Ascomycota</taxon>
        <taxon>Pezizomycotina</taxon>
        <taxon>Sordariomycetes</taxon>
        <taxon>Sordariomycetidae</taxon>
        <taxon>Diaporthales</taxon>
        <taxon>Diaporthaceae</taxon>
        <taxon>Diaporthe</taxon>
    </lineage>
</organism>
<dbReference type="PROSITE" id="PS50948">
    <property type="entry name" value="PAN"/>
    <property type="match status" value="1"/>
</dbReference>
<gene>
    <name evidence="4" type="ORF">N8I77_013652</name>
</gene>
<comment type="caution">
    <text evidence="4">The sequence shown here is derived from an EMBL/GenBank/DDBJ whole genome shotgun (WGS) entry which is preliminary data.</text>
</comment>
<protein>
    <recommendedName>
        <fullName evidence="3">Apple domain-containing protein</fullName>
    </recommendedName>
</protein>
<feature type="domain" description="Apple" evidence="3">
    <location>
        <begin position="32"/>
        <end position="104"/>
    </location>
</feature>
<feature type="region of interest" description="Disordered" evidence="1">
    <location>
        <begin position="104"/>
        <end position="185"/>
    </location>
</feature>
<proteinExistence type="predicted"/>
<feature type="signal peptide" evidence="2">
    <location>
        <begin position="1"/>
        <end position="21"/>
    </location>
</feature>
<evidence type="ECO:0000259" key="3">
    <source>
        <dbReference type="PROSITE" id="PS50948"/>
    </source>
</evidence>
<feature type="compositionally biased region" description="Low complexity" evidence="1">
    <location>
        <begin position="106"/>
        <end position="183"/>
    </location>
</feature>
<keyword evidence="2" id="KW-0732">Signal</keyword>
<reference evidence="4" key="1">
    <citation type="submission" date="2023-06" db="EMBL/GenBank/DDBJ databases">
        <authorList>
            <person name="Noh H."/>
        </authorList>
    </citation>
    <scope>NUCLEOTIDE SEQUENCE</scope>
    <source>
        <strain evidence="4">DUCC20226</strain>
    </source>
</reference>
<accession>A0AAD9S0R1</accession>
<evidence type="ECO:0000256" key="2">
    <source>
        <dbReference type="SAM" id="SignalP"/>
    </source>
</evidence>
<dbReference type="Proteomes" id="UP001265746">
    <property type="component" value="Unassembled WGS sequence"/>
</dbReference>
<sequence>MFSNIQSMCIILPLLSGFAHAGLMPQKRADICGQKGYDRGKGNYDYDSSGKYSTYAKCSARCVADTKCKSFGFGGNECLLFNVAVSGNFDADSGSSDTYYDRGCVSSSPAPTSTSTTTSSSKTSSSTSKPTSSSTSKPTTSSTTKPASSTSTSTRTSTSLSTSTVKPSTTPATTPSATSSTAPGVTVPAGCNVPTKFTMTSLNWFNSTHNLDCANPNYPSDARVCWNSASNTVCADGDPSCTCTPYCYTGLPSAAYQPLGFGPPDTISIGFANGASCSAANGQSIRRYEIGEGHFACGSAADYIGFYGNSNKDTGNTGSVYYNNYANTCNGGVPRYEGTFPLICTHDAGNNATCTAPVPVELTLVSL</sequence>
<keyword evidence="5" id="KW-1185">Reference proteome</keyword>
<dbReference type="AlphaFoldDB" id="A0AAD9S0R1"/>
<evidence type="ECO:0000256" key="1">
    <source>
        <dbReference type="SAM" id="MobiDB-lite"/>
    </source>
</evidence>
<name>A0AAD9S0R1_PHOAM</name>
<feature type="chain" id="PRO_5042075446" description="Apple domain-containing protein" evidence="2">
    <location>
        <begin position="22"/>
        <end position="367"/>
    </location>
</feature>
<evidence type="ECO:0000313" key="5">
    <source>
        <dbReference type="Proteomes" id="UP001265746"/>
    </source>
</evidence>
<dbReference type="EMBL" id="JAUJFL010000013">
    <property type="protein sequence ID" value="KAK2595860.1"/>
    <property type="molecule type" value="Genomic_DNA"/>
</dbReference>
<dbReference type="InterPro" id="IPR003609">
    <property type="entry name" value="Pan_app"/>
</dbReference>